<dbReference type="WBParaSite" id="ECPE_0001473501-mRNA-1">
    <property type="protein sequence ID" value="ECPE_0001473501-mRNA-1"/>
    <property type="gene ID" value="ECPE_0001473501"/>
</dbReference>
<name>A0A183B660_9TREM</name>
<dbReference type="InterPro" id="IPR052069">
    <property type="entry name" value="Ca-reg_mRNA-binding_domain"/>
</dbReference>
<reference evidence="3" key="1">
    <citation type="submission" date="2016-06" db="UniProtKB">
        <authorList>
            <consortium name="WormBaseParasite"/>
        </authorList>
    </citation>
    <scope>IDENTIFICATION</scope>
</reference>
<proteinExistence type="predicted"/>
<dbReference type="GO" id="GO:0003730">
    <property type="term" value="F:mRNA 3'-UTR binding"/>
    <property type="evidence" value="ECO:0007669"/>
    <property type="project" value="TreeGrafter"/>
</dbReference>
<dbReference type="Proteomes" id="UP000272942">
    <property type="component" value="Unassembled WGS sequence"/>
</dbReference>
<accession>A0A183B660</accession>
<dbReference type="InterPro" id="IPR002059">
    <property type="entry name" value="CSP_DNA-bd"/>
</dbReference>
<dbReference type="AlphaFoldDB" id="A0A183B660"/>
<protein>
    <submittedName>
        <fullName evidence="3">CSD domain-containing protein</fullName>
    </submittedName>
</protein>
<evidence type="ECO:0000313" key="3">
    <source>
        <dbReference type="WBParaSite" id="ECPE_0001473501-mRNA-1"/>
    </source>
</evidence>
<dbReference type="Gene3D" id="2.40.50.140">
    <property type="entry name" value="Nucleic acid-binding proteins"/>
    <property type="match status" value="1"/>
</dbReference>
<dbReference type="PANTHER" id="PTHR12962:SF1">
    <property type="entry name" value="COLD SHOCK DOMAIN-CONTAINING PROTEIN CG9705"/>
    <property type="match status" value="1"/>
</dbReference>
<gene>
    <name evidence="1" type="ORF">ECPE_LOCUS14695</name>
</gene>
<reference evidence="1 2" key="2">
    <citation type="submission" date="2018-11" db="EMBL/GenBank/DDBJ databases">
        <authorList>
            <consortium name="Pathogen Informatics"/>
        </authorList>
    </citation>
    <scope>NUCLEOTIDE SEQUENCE [LARGE SCALE GENOMIC DNA]</scope>
    <source>
        <strain evidence="1 2">Egypt</strain>
    </source>
</reference>
<evidence type="ECO:0000313" key="1">
    <source>
        <dbReference type="EMBL" id="VDP91967.1"/>
    </source>
</evidence>
<dbReference type="GO" id="GO:0005737">
    <property type="term" value="C:cytoplasm"/>
    <property type="evidence" value="ECO:0007669"/>
    <property type="project" value="TreeGrafter"/>
</dbReference>
<dbReference type="OrthoDB" id="448492at2759"/>
<dbReference type="GO" id="GO:0043488">
    <property type="term" value="P:regulation of mRNA stability"/>
    <property type="evidence" value="ECO:0007669"/>
    <property type="project" value="TreeGrafter"/>
</dbReference>
<dbReference type="SUPFAM" id="SSF50249">
    <property type="entry name" value="Nucleic acid-binding proteins"/>
    <property type="match status" value="1"/>
</dbReference>
<keyword evidence="2" id="KW-1185">Reference proteome</keyword>
<dbReference type="InterPro" id="IPR012340">
    <property type="entry name" value="NA-bd_OB-fold"/>
</dbReference>
<dbReference type="PANTHER" id="PTHR12962">
    <property type="entry name" value="CALCIUM-REGULATED HEAT STABLE PROTEIN CRHSP-24-RELATED"/>
    <property type="match status" value="1"/>
</dbReference>
<evidence type="ECO:0000313" key="2">
    <source>
        <dbReference type="Proteomes" id="UP000272942"/>
    </source>
</evidence>
<sequence>MDPPKVQAPHLVIPSPIIHRRNRTKSQSENAANAEHGKGKIVSFCREKGHGFIKPDDGEDYLFVHVFDCPGNTNILETTWYVLQYFVYFEVEYITLLDSGGEPDEQY</sequence>
<organism evidence="3">
    <name type="scientific">Echinostoma caproni</name>
    <dbReference type="NCBI Taxonomy" id="27848"/>
    <lineage>
        <taxon>Eukaryota</taxon>
        <taxon>Metazoa</taxon>
        <taxon>Spiralia</taxon>
        <taxon>Lophotrochozoa</taxon>
        <taxon>Platyhelminthes</taxon>
        <taxon>Trematoda</taxon>
        <taxon>Digenea</taxon>
        <taxon>Plagiorchiida</taxon>
        <taxon>Echinostomata</taxon>
        <taxon>Echinostomatoidea</taxon>
        <taxon>Echinostomatidae</taxon>
        <taxon>Echinostoma</taxon>
    </lineage>
</organism>
<dbReference type="EMBL" id="UZAN01058283">
    <property type="protein sequence ID" value="VDP91967.1"/>
    <property type="molecule type" value="Genomic_DNA"/>
</dbReference>
<dbReference type="CDD" id="cd04458">
    <property type="entry name" value="CSP_CDS"/>
    <property type="match status" value="1"/>
</dbReference>